<dbReference type="SMART" id="SM00020">
    <property type="entry name" value="Tryp_SPc"/>
    <property type="match status" value="1"/>
</dbReference>
<evidence type="ECO:0000313" key="6">
    <source>
        <dbReference type="EMBL" id="KAJ1929205.1"/>
    </source>
</evidence>
<name>A0A9W8E1Y5_9FUNG</name>
<dbReference type="InterPro" id="IPR001254">
    <property type="entry name" value="Trypsin_dom"/>
</dbReference>
<dbReference type="InterPro" id="IPR018114">
    <property type="entry name" value="TRYPSIN_HIS"/>
</dbReference>
<keyword evidence="2" id="KW-0720">Serine protease</keyword>
<dbReference type="SUPFAM" id="SSF50494">
    <property type="entry name" value="Trypsin-like serine proteases"/>
    <property type="match status" value="1"/>
</dbReference>
<reference evidence="6" key="1">
    <citation type="submission" date="2022-07" db="EMBL/GenBank/DDBJ databases">
        <title>Phylogenomic reconstructions and comparative analyses of Kickxellomycotina fungi.</title>
        <authorList>
            <person name="Reynolds N.K."/>
            <person name="Stajich J.E."/>
            <person name="Barry K."/>
            <person name="Grigoriev I.V."/>
            <person name="Crous P."/>
            <person name="Smith M.E."/>
        </authorList>
    </citation>
    <scope>NUCLEOTIDE SEQUENCE</scope>
    <source>
        <strain evidence="6">RSA 861</strain>
    </source>
</reference>
<dbReference type="CDD" id="cd00190">
    <property type="entry name" value="Tryp_SPc"/>
    <property type="match status" value="1"/>
</dbReference>
<dbReference type="InterPro" id="IPR001314">
    <property type="entry name" value="Peptidase_S1A"/>
</dbReference>
<dbReference type="PROSITE" id="PS00134">
    <property type="entry name" value="TRYPSIN_HIS"/>
    <property type="match status" value="1"/>
</dbReference>
<gene>
    <name evidence="6" type="ORF">IWQ60_001374</name>
</gene>
<dbReference type="GO" id="GO:0006508">
    <property type="term" value="P:proteolysis"/>
    <property type="evidence" value="ECO:0007669"/>
    <property type="project" value="UniProtKB-KW"/>
</dbReference>
<sequence>MRFALTTASLLGLLLVTVSVKAGPNLESAASALDAAQVERIIGGTAVDGRPFPFAALLNVVMSSGTALCGGSLISNQYVLTAAHCVTDETNGRPVAARAVTSGLGSNDLDQITPYASSQIYVHPDYDYQNVVNDIAIIKLKTTVEFIEGNLEPVQIADNRLRDGQVLQAIGWGKTSNDGYVSDNLRQVDLTVGPTSVCRKANPDFKSQNGPQLCTARNENHDTCQGDSGGPVLFKESDGKYKLAGITSYGFTPGSTSADCGTDSVVAFYTRPDYYIDWISETTGVSKSNLVGSDSSSSSSSSSSGDGPSPTSTSHAAAAGLPGSTGLVTSLMVPVGLVALVTHL</sequence>
<accession>A0A9W8E1Y5</accession>
<dbReference type="PROSITE" id="PS00135">
    <property type="entry name" value="TRYPSIN_SER"/>
    <property type="match status" value="1"/>
</dbReference>
<evidence type="ECO:0000256" key="4">
    <source>
        <dbReference type="SAM" id="SignalP"/>
    </source>
</evidence>
<keyword evidence="2" id="KW-0378">Hydrolase</keyword>
<keyword evidence="4" id="KW-0732">Signal</keyword>
<feature type="signal peptide" evidence="4">
    <location>
        <begin position="1"/>
        <end position="22"/>
    </location>
</feature>
<protein>
    <recommendedName>
        <fullName evidence="5">Peptidase S1 domain-containing protein</fullName>
    </recommendedName>
</protein>
<evidence type="ECO:0000256" key="2">
    <source>
        <dbReference type="RuleBase" id="RU363034"/>
    </source>
</evidence>
<keyword evidence="1" id="KW-1015">Disulfide bond</keyword>
<dbReference type="Gene3D" id="2.40.10.10">
    <property type="entry name" value="Trypsin-like serine proteases"/>
    <property type="match status" value="1"/>
</dbReference>
<evidence type="ECO:0000256" key="1">
    <source>
        <dbReference type="ARBA" id="ARBA00023157"/>
    </source>
</evidence>
<dbReference type="FunFam" id="2.40.10.10:FF:000068">
    <property type="entry name" value="transmembrane protease serine 2"/>
    <property type="match status" value="1"/>
</dbReference>
<feature type="region of interest" description="Disordered" evidence="3">
    <location>
        <begin position="289"/>
        <end position="318"/>
    </location>
</feature>
<comment type="caution">
    <text evidence="6">The sequence shown here is derived from an EMBL/GenBank/DDBJ whole genome shotgun (WGS) entry which is preliminary data.</text>
</comment>
<dbReference type="PRINTS" id="PR00722">
    <property type="entry name" value="CHYMOTRYPSIN"/>
</dbReference>
<evidence type="ECO:0000313" key="7">
    <source>
        <dbReference type="Proteomes" id="UP001150569"/>
    </source>
</evidence>
<dbReference type="InterPro" id="IPR009003">
    <property type="entry name" value="Peptidase_S1_PA"/>
</dbReference>
<feature type="domain" description="Peptidase S1" evidence="5">
    <location>
        <begin position="41"/>
        <end position="284"/>
    </location>
</feature>
<dbReference type="OrthoDB" id="6380398at2759"/>
<evidence type="ECO:0000256" key="3">
    <source>
        <dbReference type="SAM" id="MobiDB-lite"/>
    </source>
</evidence>
<dbReference type="PROSITE" id="PS50240">
    <property type="entry name" value="TRYPSIN_DOM"/>
    <property type="match status" value="1"/>
</dbReference>
<feature type="chain" id="PRO_5040863655" description="Peptidase S1 domain-containing protein" evidence="4">
    <location>
        <begin position="23"/>
        <end position="344"/>
    </location>
</feature>
<dbReference type="GO" id="GO:0004252">
    <property type="term" value="F:serine-type endopeptidase activity"/>
    <property type="evidence" value="ECO:0007669"/>
    <property type="project" value="InterPro"/>
</dbReference>
<evidence type="ECO:0000259" key="5">
    <source>
        <dbReference type="PROSITE" id="PS50240"/>
    </source>
</evidence>
<dbReference type="InterPro" id="IPR033116">
    <property type="entry name" value="TRYPSIN_SER"/>
</dbReference>
<dbReference type="InterPro" id="IPR043504">
    <property type="entry name" value="Peptidase_S1_PA_chymotrypsin"/>
</dbReference>
<dbReference type="AlphaFoldDB" id="A0A9W8E1Y5"/>
<keyword evidence="7" id="KW-1185">Reference proteome</keyword>
<dbReference type="InterPro" id="IPR051487">
    <property type="entry name" value="Ser/Thr_Proteases_Immune/Dev"/>
</dbReference>
<dbReference type="PANTHER" id="PTHR24256">
    <property type="entry name" value="TRYPTASE-RELATED"/>
    <property type="match status" value="1"/>
</dbReference>
<dbReference type="Proteomes" id="UP001150569">
    <property type="component" value="Unassembled WGS sequence"/>
</dbReference>
<feature type="compositionally biased region" description="Low complexity" evidence="3">
    <location>
        <begin position="293"/>
        <end position="318"/>
    </location>
</feature>
<keyword evidence="2" id="KW-0645">Protease</keyword>
<organism evidence="6 7">
    <name type="scientific">Tieghemiomyces parasiticus</name>
    <dbReference type="NCBI Taxonomy" id="78921"/>
    <lineage>
        <taxon>Eukaryota</taxon>
        <taxon>Fungi</taxon>
        <taxon>Fungi incertae sedis</taxon>
        <taxon>Zoopagomycota</taxon>
        <taxon>Kickxellomycotina</taxon>
        <taxon>Dimargaritomycetes</taxon>
        <taxon>Dimargaritales</taxon>
        <taxon>Dimargaritaceae</taxon>
        <taxon>Tieghemiomyces</taxon>
    </lineage>
</organism>
<dbReference type="EMBL" id="JANBPT010000043">
    <property type="protein sequence ID" value="KAJ1929205.1"/>
    <property type="molecule type" value="Genomic_DNA"/>
</dbReference>
<proteinExistence type="predicted"/>
<dbReference type="Pfam" id="PF00089">
    <property type="entry name" value="Trypsin"/>
    <property type="match status" value="1"/>
</dbReference>